<dbReference type="Gene3D" id="1.20.120.1620">
    <property type="match status" value="1"/>
</dbReference>
<dbReference type="EMBL" id="FRBT01000001">
    <property type="protein sequence ID" value="SHL25777.1"/>
    <property type="molecule type" value="Genomic_DNA"/>
</dbReference>
<sequence length="142" mass="16727">MLYKQVSKSMGTKIIKSFFYINIILLTTMSSAQTVDIKVKFIKRYAYCNCIYVNNVRFDEKYLNDKFQISDKSIKEFIELGKITEHDREKIRSFTEKMAGGFYLIESPYYSESGSSNTITSMCLDFYESKELDKFIKKILKK</sequence>
<dbReference type="AlphaFoldDB" id="A0A1M6Z5V8"/>
<name>A0A1M6Z5V8_9FLAO</name>
<proteinExistence type="predicted"/>
<accession>A0A1M6Z5V8</accession>
<reference evidence="2" key="1">
    <citation type="submission" date="2016-11" db="EMBL/GenBank/DDBJ databases">
        <authorList>
            <person name="Varghese N."/>
            <person name="Submissions S."/>
        </authorList>
    </citation>
    <scope>NUCLEOTIDE SEQUENCE [LARGE SCALE GENOMIC DNA]</scope>
    <source>
        <strain evidence="2">DSM 24724</strain>
    </source>
</reference>
<keyword evidence="2" id="KW-1185">Reference proteome</keyword>
<dbReference type="InterPro" id="IPR038314">
    <property type="entry name" value="T6SS_sf"/>
</dbReference>
<evidence type="ECO:0000313" key="2">
    <source>
        <dbReference type="Proteomes" id="UP000184028"/>
    </source>
</evidence>
<evidence type="ECO:0000313" key="1">
    <source>
        <dbReference type="EMBL" id="SHL25777.1"/>
    </source>
</evidence>
<gene>
    <name evidence="1" type="ORF">SAMN05444484_101888</name>
</gene>
<dbReference type="STRING" id="946677.SAMN05444484_101888"/>
<dbReference type="Proteomes" id="UP000184028">
    <property type="component" value="Unassembled WGS sequence"/>
</dbReference>
<organism evidence="1 2">
    <name type="scientific">Flavobacterium chilense</name>
    <dbReference type="NCBI Taxonomy" id="946677"/>
    <lineage>
        <taxon>Bacteria</taxon>
        <taxon>Pseudomonadati</taxon>
        <taxon>Bacteroidota</taxon>
        <taxon>Flavobacteriia</taxon>
        <taxon>Flavobacteriales</taxon>
        <taxon>Flavobacteriaceae</taxon>
        <taxon>Flavobacterium</taxon>
    </lineage>
</organism>
<protein>
    <submittedName>
        <fullName evidence="1">Uncharacterized protein</fullName>
    </submittedName>
</protein>